<sequence>MVDAIITLLSATERKTYIGETFELSPDDHKQLMRDLAAKDMKFDFLNREIRYESIRATGIFTVLPSAIDHKRPPSKSD</sequence>
<evidence type="ECO:0000313" key="2">
    <source>
        <dbReference type="Proteomes" id="UP001310594"/>
    </source>
</evidence>
<protein>
    <submittedName>
        <fullName evidence="1">Uncharacterized protein</fullName>
    </submittedName>
</protein>
<evidence type="ECO:0000313" key="1">
    <source>
        <dbReference type="EMBL" id="KAK5703870.1"/>
    </source>
</evidence>
<comment type="caution">
    <text evidence="1">The sequence shown here is derived from an EMBL/GenBank/DDBJ whole genome shotgun (WGS) entry which is preliminary data.</text>
</comment>
<dbReference type="Proteomes" id="UP001310594">
    <property type="component" value="Unassembled WGS sequence"/>
</dbReference>
<organism evidence="1 2">
    <name type="scientific">Elasticomyces elasticus</name>
    <dbReference type="NCBI Taxonomy" id="574655"/>
    <lineage>
        <taxon>Eukaryota</taxon>
        <taxon>Fungi</taxon>
        <taxon>Dikarya</taxon>
        <taxon>Ascomycota</taxon>
        <taxon>Pezizomycotina</taxon>
        <taxon>Dothideomycetes</taxon>
        <taxon>Dothideomycetidae</taxon>
        <taxon>Mycosphaerellales</taxon>
        <taxon>Teratosphaeriaceae</taxon>
        <taxon>Elasticomyces</taxon>
    </lineage>
</organism>
<dbReference type="EMBL" id="JAVRQU010000004">
    <property type="protein sequence ID" value="KAK5703870.1"/>
    <property type="molecule type" value="Genomic_DNA"/>
</dbReference>
<gene>
    <name evidence="1" type="ORF">LTR97_002883</name>
</gene>
<accession>A0AAN7WNR3</accession>
<name>A0AAN7WNR3_9PEZI</name>
<dbReference type="AlphaFoldDB" id="A0AAN7WNR3"/>
<proteinExistence type="predicted"/>
<reference evidence="1" key="1">
    <citation type="submission" date="2023-08" db="EMBL/GenBank/DDBJ databases">
        <title>Black Yeasts Isolated from many extreme environments.</title>
        <authorList>
            <person name="Coleine C."/>
            <person name="Stajich J.E."/>
            <person name="Selbmann L."/>
        </authorList>
    </citation>
    <scope>NUCLEOTIDE SEQUENCE</scope>
    <source>
        <strain evidence="1">CCFEE 5810</strain>
    </source>
</reference>